<dbReference type="Pfam" id="PF13377">
    <property type="entry name" value="Peripla_BP_3"/>
    <property type="match status" value="1"/>
</dbReference>
<dbReference type="EMBL" id="JZEX01000119">
    <property type="protein sequence ID" value="KKB11318.1"/>
    <property type="molecule type" value="Genomic_DNA"/>
</dbReference>
<dbReference type="AlphaFoldDB" id="A0A0F5FR59"/>
<dbReference type="Gene3D" id="3.40.50.2300">
    <property type="match status" value="2"/>
</dbReference>
<name>A0A0F5FR59_9HYPH</name>
<keyword evidence="3" id="KW-0238">DNA-binding</keyword>
<evidence type="ECO:0000313" key="7">
    <source>
        <dbReference type="Proteomes" id="UP000033632"/>
    </source>
</evidence>
<dbReference type="PROSITE" id="PS50932">
    <property type="entry name" value="HTH_LACI_2"/>
    <property type="match status" value="1"/>
</dbReference>
<keyword evidence="4" id="KW-0804">Transcription</keyword>
<dbReference type="InterPro" id="IPR046335">
    <property type="entry name" value="LacI/GalR-like_sensor"/>
</dbReference>
<dbReference type="Proteomes" id="UP000033632">
    <property type="component" value="Unassembled WGS sequence"/>
</dbReference>
<evidence type="ECO:0000256" key="2">
    <source>
        <dbReference type="ARBA" id="ARBA00023015"/>
    </source>
</evidence>
<dbReference type="SUPFAM" id="SSF47413">
    <property type="entry name" value="lambda repressor-like DNA-binding domains"/>
    <property type="match status" value="1"/>
</dbReference>
<evidence type="ECO:0000259" key="5">
    <source>
        <dbReference type="PROSITE" id="PS50932"/>
    </source>
</evidence>
<dbReference type="GO" id="GO:0003700">
    <property type="term" value="F:DNA-binding transcription factor activity"/>
    <property type="evidence" value="ECO:0007669"/>
    <property type="project" value="TreeGrafter"/>
</dbReference>
<dbReference type="STRING" id="443610.VE25_13470"/>
<dbReference type="PANTHER" id="PTHR30146">
    <property type="entry name" value="LACI-RELATED TRANSCRIPTIONAL REPRESSOR"/>
    <property type="match status" value="1"/>
</dbReference>
<keyword evidence="1" id="KW-0678">Repressor</keyword>
<dbReference type="Gene3D" id="1.10.260.40">
    <property type="entry name" value="lambda repressor-like DNA-binding domains"/>
    <property type="match status" value="1"/>
</dbReference>
<evidence type="ECO:0000256" key="4">
    <source>
        <dbReference type="ARBA" id="ARBA00023163"/>
    </source>
</evidence>
<reference evidence="6 7" key="1">
    <citation type="submission" date="2015-03" db="EMBL/GenBank/DDBJ databases">
        <authorList>
            <person name="Hassan Y.I."/>
            <person name="Lepp D."/>
            <person name="Li X.-Z."/>
            <person name="Zhou T."/>
        </authorList>
    </citation>
    <scope>NUCLEOTIDE SEQUENCE [LARGE SCALE GENOMIC DNA]</scope>
    <source>
        <strain evidence="6 7">BD-c194</strain>
    </source>
</reference>
<gene>
    <name evidence="6" type="ORF">VE25_13470</name>
</gene>
<dbReference type="SMART" id="SM00354">
    <property type="entry name" value="HTH_LACI"/>
    <property type="match status" value="1"/>
</dbReference>
<feature type="domain" description="HTH lacI-type" evidence="5">
    <location>
        <begin position="6"/>
        <end position="60"/>
    </location>
</feature>
<dbReference type="CDD" id="cd01392">
    <property type="entry name" value="HTH_LacI"/>
    <property type="match status" value="1"/>
</dbReference>
<sequence length="338" mass="37160">MKEDRPTIRDVATRAGMSTLTVSRVINDHPSIKQSTRERVERAIRELNYEPNAAAQHVRRGSSRTIGFLMPDFAHGVSALVAQNVERVLSKRGYTVMLACSHFDPATEEAALRVFARNRIEAVLLKTCDESAPEIIARVEAMHCPVVLVDRDLPLDVDAIVSNHAEAMRQAVRYLVTLGHRDIALVAPSPKMRPGRERIRGFKEGLKEAALEANDPRIFDGGQSDESARQVVLDLLRSPNRPTALIAGGNQILYGALEAIKACGLRYPEDISLLGADHPKLASVSSPTITMIDRQPALLAEGAANRLLELLEGQSPQFAQRKELPSIFIEGESCMPRP</sequence>
<dbReference type="InterPro" id="IPR028082">
    <property type="entry name" value="Peripla_BP_I"/>
</dbReference>
<organism evidence="6 7">
    <name type="scientific">Devosia geojensis</name>
    <dbReference type="NCBI Taxonomy" id="443610"/>
    <lineage>
        <taxon>Bacteria</taxon>
        <taxon>Pseudomonadati</taxon>
        <taxon>Pseudomonadota</taxon>
        <taxon>Alphaproteobacteria</taxon>
        <taxon>Hyphomicrobiales</taxon>
        <taxon>Devosiaceae</taxon>
        <taxon>Devosia</taxon>
    </lineage>
</organism>
<dbReference type="SUPFAM" id="SSF53822">
    <property type="entry name" value="Periplasmic binding protein-like I"/>
    <property type="match status" value="1"/>
</dbReference>
<evidence type="ECO:0000256" key="3">
    <source>
        <dbReference type="ARBA" id="ARBA00023125"/>
    </source>
</evidence>
<accession>A0A0F5FR59</accession>
<dbReference type="PANTHER" id="PTHR30146:SF148">
    <property type="entry name" value="HTH-TYPE TRANSCRIPTIONAL REPRESSOR PURR-RELATED"/>
    <property type="match status" value="1"/>
</dbReference>
<dbReference type="GO" id="GO:0000976">
    <property type="term" value="F:transcription cis-regulatory region binding"/>
    <property type="evidence" value="ECO:0007669"/>
    <property type="project" value="TreeGrafter"/>
</dbReference>
<dbReference type="InterPro" id="IPR010982">
    <property type="entry name" value="Lambda_DNA-bd_dom_sf"/>
</dbReference>
<protein>
    <recommendedName>
        <fullName evidence="5">HTH lacI-type domain-containing protein</fullName>
    </recommendedName>
</protein>
<dbReference type="InterPro" id="IPR000843">
    <property type="entry name" value="HTH_LacI"/>
</dbReference>
<comment type="caution">
    <text evidence="6">The sequence shown here is derived from an EMBL/GenBank/DDBJ whole genome shotgun (WGS) entry which is preliminary data.</text>
</comment>
<evidence type="ECO:0000313" key="6">
    <source>
        <dbReference type="EMBL" id="KKB11318.1"/>
    </source>
</evidence>
<dbReference type="PATRIC" id="fig|443610.3.peg.935"/>
<keyword evidence="2" id="KW-0805">Transcription regulation</keyword>
<evidence type="ECO:0000256" key="1">
    <source>
        <dbReference type="ARBA" id="ARBA00022491"/>
    </source>
</evidence>
<keyword evidence="7" id="KW-1185">Reference proteome</keyword>
<proteinExistence type="predicted"/>
<dbReference type="Pfam" id="PF00356">
    <property type="entry name" value="LacI"/>
    <property type="match status" value="1"/>
</dbReference>